<sequence length="323" mass="36128">YIGIDVGSHELVIAQGLSQASSKFIKLPVQTIDNTIEAINQWIETLGENVHIIFEQTGTYNLPLSYALTLHEITFSVITPSQSKGFVKSMKVTHQHDGVDAALLSLYGANYQPAPTSIEDEHLHHLRQKRKHLSTLMTQKQAYENQLHALSFDPRADKLVIESLELLQMTLQIQITKFKEELFTLDDDQHKHLFGLIKSVVGIGDASANALIIASDGFKNFSNVKQVLKFLGIVPIEKHSSKSVHKNYGLAKTGLGYVRAILYMAARSAKKYNLACVAVYQRQRALGKAHKVAMIAVMNKLIRQVFGVVKNQTLFVNDFEFAK</sequence>
<dbReference type="Pfam" id="PF01548">
    <property type="entry name" value="DEDD_Tnp_IS110"/>
    <property type="match status" value="1"/>
</dbReference>
<feature type="non-terminal residue" evidence="3">
    <location>
        <position position="1"/>
    </location>
</feature>
<organism evidence="3 4">
    <name type="scientific">Emticicia agri</name>
    <dbReference type="NCBI Taxonomy" id="2492393"/>
    <lineage>
        <taxon>Bacteria</taxon>
        <taxon>Pseudomonadati</taxon>
        <taxon>Bacteroidota</taxon>
        <taxon>Cytophagia</taxon>
        <taxon>Cytophagales</taxon>
        <taxon>Leadbetterellaceae</taxon>
        <taxon>Emticicia</taxon>
    </lineage>
</organism>
<protein>
    <submittedName>
        <fullName evidence="3">IS110 family transposase</fullName>
    </submittedName>
</protein>
<keyword evidence="4" id="KW-1185">Reference proteome</keyword>
<gene>
    <name evidence="3" type="ORF">EWM59_26620</name>
</gene>
<comment type="caution">
    <text evidence="3">The sequence shown here is derived from an EMBL/GenBank/DDBJ whole genome shotgun (WGS) entry which is preliminary data.</text>
</comment>
<proteinExistence type="predicted"/>
<dbReference type="GO" id="GO:0003677">
    <property type="term" value="F:DNA binding"/>
    <property type="evidence" value="ECO:0007669"/>
    <property type="project" value="InterPro"/>
</dbReference>
<dbReference type="PANTHER" id="PTHR33055:SF13">
    <property type="entry name" value="TRANSPOSASE"/>
    <property type="match status" value="1"/>
</dbReference>
<name>A0A4Q5LQT8_9BACT</name>
<dbReference type="InterPro" id="IPR047650">
    <property type="entry name" value="Transpos_IS110"/>
</dbReference>
<dbReference type="GO" id="GO:0006313">
    <property type="term" value="P:DNA transposition"/>
    <property type="evidence" value="ECO:0007669"/>
    <property type="project" value="InterPro"/>
</dbReference>
<dbReference type="PANTHER" id="PTHR33055">
    <property type="entry name" value="TRANSPOSASE FOR INSERTION SEQUENCE ELEMENT IS1111A"/>
    <property type="match status" value="1"/>
</dbReference>
<reference evidence="3 4" key="1">
    <citation type="submission" date="2019-02" db="EMBL/GenBank/DDBJ databases">
        <title>Bacterial novel species Emticicia sp. 17J42-9 isolated from soil.</title>
        <authorList>
            <person name="Jung H.-Y."/>
        </authorList>
    </citation>
    <scope>NUCLEOTIDE SEQUENCE [LARGE SCALE GENOMIC DNA]</scope>
    <source>
        <strain evidence="3 4">17J42-9</strain>
    </source>
</reference>
<dbReference type="InterPro" id="IPR003346">
    <property type="entry name" value="Transposase_20"/>
</dbReference>
<evidence type="ECO:0000259" key="1">
    <source>
        <dbReference type="Pfam" id="PF01548"/>
    </source>
</evidence>
<dbReference type="AlphaFoldDB" id="A0A4Q5LQT8"/>
<dbReference type="Proteomes" id="UP000293162">
    <property type="component" value="Unassembled WGS sequence"/>
</dbReference>
<dbReference type="Pfam" id="PF02371">
    <property type="entry name" value="Transposase_20"/>
    <property type="match status" value="1"/>
</dbReference>
<feature type="domain" description="Transposase IS116/IS110/IS902 C-terminal" evidence="2">
    <location>
        <begin position="196"/>
        <end position="273"/>
    </location>
</feature>
<dbReference type="OrthoDB" id="964423at2"/>
<dbReference type="EMBL" id="SEWF01000088">
    <property type="protein sequence ID" value="RYU91822.1"/>
    <property type="molecule type" value="Genomic_DNA"/>
</dbReference>
<accession>A0A4Q5LQT8</accession>
<feature type="domain" description="Transposase IS110-like N-terminal" evidence="1">
    <location>
        <begin position="2"/>
        <end position="150"/>
    </location>
</feature>
<evidence type="ECO:0000313" key="4">
    <source>
        <dbReference type="Proteomes" id="UP000293162"/>
    </source>
</evidence>
<dbReference type="RefSeq" id="WP_130024262.1">
    <property type="nucleotide sequence ID" value="NZ_SEWF01000088.1"/>
</dbReference>
<evidence type="ECO:0000313" key="3">
    <source>
        <dbReference type="EMBL" id="RYU91822.1"/>
    </source>
</evidence>
<dbReference type="InterPro" id="IPR002525">
    <property type="entry name" value="Transp_IS110-like_N"/>
</dbReference>
<dbReference type="GO" id="GO:0004803">
    <property type="term" value="F:transposase activity"/>
    <property type="evidence" value="ECO:0007669"/>
    <property type="project" value="InterPro"/>
</dbReference>
<evidence type="ECO:0000259" key="2">
    <source>
        <dbReference type="Pfam" id="PF02371"/>
    </source>
</evidence>